<keyword evidence="1" id="KW-0863">Zinc-finger</keyword>
<dbReference type="SUPFAM" id="SSF57756">
    <property type="entry name" value="Retrovirus zinc finger-like domains"/>
    <property type="match status" value="1"/>
</dbReference>
<evidence type="ECO:0000256" key="1">
    <source>
        <dbReference type="PROSITE-ProRule" id="PRU00047"/>
    </source>
</evidence>
<proteinExistence type="predicted"/>
<dbReference type="Proteomes" id="UP001356427">
    <property type="component" value="Unassembled WGS sequence"/>
</dbReference>
<protein>
    <recommendedName>
        <fullName evidence="2">CCHC-type domain-containing protein</fullName>
    </recommendedName>
</protein>
<dbReference type="SMART" id="SM00343">
    <property type="entry name" value="ZnF_C2HC"/>
    <property type="match status" value="1"/>
</dbReference>
<accession>A0AAN8LNI1</accession>
<name>A0AAN8LNI1_9TELE</name>
<dbReference type="AlphaFoldDB" id="A0AAN8LNI1"/>
<feature type="domain" description="CCHC-type" evidence="2">
    <location>
        <begin position="136"/>
        <end position="149"/>
    </location>
</feature>
<sequence>MGLPSPVRSKLAEVVGLGSMTKGVYTDHIAHQVDLYRKKEHNQKEQDQETLRNLNQIQLVENKKEKKQALIMQNQCAPNQHSLPQLQPDQFQPQLYQPPIAVPVVSYPQPVSGQTHNWRGREGRFKPYFQQSPEVCYSCGQVGHFARECNGPG</sequence>
<dbReference type="Gene3D" id="4.10.60.10">
    <property type="entry name" value="Zinc finger, CCHC-type"/>
    <property type="match status" value="1"/>
</dbReference>
<dbReference type="Pfam" id="PF00098">
    <property type="entry name" value="zf-CCHC"/>
    <property type="match status" value="1"/>
</dbReference>
<keyword evidence="4" id="KW-1185">Reference proteome</keyword>
<evidence type="ECO:0000313" key="4">
    <source>
        <dbReference type="Proteomes" id="UP001356427"/>
    </source>
</evidence>
<evidence type="ECO:0000259" key="2">
    <source>
        <dbReference type="PROSITE" id="PS50158"/>
    </source>
</evidence>
<organism evidence="3 4">
    <name type="scientific">Coregonus suidteri</name>
    <dbReference type="NCBI Taxonomy" id="861788"/>
    <lineage>
        <taxon>Eukaryota</taxon>
        <taxon>Metazoa</taxon>
        <taxon>Chordata</taxon>
        <taxon>Craniata</taxon>
        <taxon>Vertebrata</taxon>
        <taxon>Euteleostomi</taxon>
        <taxon>Actinopterygii</taxon>
        <taxon>Neopterygii</taxon>
        <taxon>Teleostei</taxon>
        <taxon>Protacanthopterygii</taxon>
        <taxon>Salmoniformes</taxon>
        <taxon>Salmonidae</taxon>
        <taxon>Coregoninae</taxon>
        <taxon>Coregonus</taxon>
    </lineage>
</organism>
<dbReference type="InterPro" id="IPR036875">
    <property type="entry name" value="Znf_CCHC_sf"/>
</dbReference>
<dbReference type="GO" id="GO:0003676">
    <property type="term" value="F:nucleic acid binding"/>
    <property type="evidence" value="ECO:0007669"/>
    <property type="project" value="InterPro"/>
</dbReference>
<keyword evidence="1" id="KW-0479">Metal-binding</keyword>
<dbReference type="EMBL" id="JAGTTL010000013">
    <property type="protein sequence ID" value="KAK6313748.1"/>
    <property type="molecule type" value="Genomic_DNA"/>
</dbReference>
<evidence type="ECO:0000313" key="3">
    <source>
        <dbReference type="EMBL" id="KAK6313748.1"/>
    </source>
</evidence>
<comment type="caution">
    <text evidence="3">The sequence shown here is derived from an EMBL/GenBank/DDBJ whole genome shotgun (WGS) entry which is preliminary data.</text>
</comment>
<dbReference type="PROSITE" id="PS50158">
    <property type="entry name" value="ZF_CCHC"/>
    <property type="match status" value="1"/>
</dbReference>
<keyword evidence="1" id="KW-0862">Zinc</keyword>
<dbReference type="GO" id="GO:0008270">
    <property type="term" value="F:zinc ion binding"/>
    <property type="evidence" value="ECO:0007669"/>
    <property type="project" value="UniProtKB-KW"/>
</dbReference>
<gene>
    <name evidence="3" type="ORF">J4Q44_G00152070</name>
</gene>
<reference evidence="3 4" key="1">
    <citation type="submission" date="2021-04" db="EMBL/GenBank/DDBJ databases">
        <authorList>
            <person name="De Guttry C."/>
            <person name="Zahm M."/>
            <person name="Klopp C."/>
            <person name="Cabau C."/>
            <person name="Louis A."/>
            <person name="Berthelot C."/>
            <person name="Parey E."/>
            <person name="Roest Crollius H."/>
            <person name="Montfort J."/>
            <person name="Robinson-Rechavi M."/>
            <person name="Bucao C."/>
            <person name="Bouchez O."/>
            <person name="Gislard M."/>
            <person name="Lluch J."/>
            <person name="Milhes M."/>
            <person name="Lampietro C."/>
            <person name="Lopez Roques C."/>
            <person name="Donnadieu C."/>
            <person name="Braasch I."/>
            <person name="Desvignes T."/>
            <person name="Postlethwait J."/>
            <person name="Bobe J."/>
            <person name="Wedekind C."/>
            <person name="Guiguen Y."/>
        </authorList>
    </citation>
    <scope>NUCLEOTIDE SEQUENCE [LARGE SCALE GENOMIC DNA]</scope>
    <source>
        <strain evidence="3">Cs_M1</strain>
        <tissue evidence="3">Blood</tissue>
    </source>
</reference>
<dbReference type="InterPro" id="IPR001878">
    <property type="entry name" value="Znf_CCHC"/>
</dbReference>